<protein>
    <submittedName>
        <fullName evidence="3">NAD dependent epimerase/dehydratase family</fullName>
    </submittedName>
</protein>
<dbReference type="InterPro" id="IPR001509">
    <property type="entry name" value="Epimerase_deHydtase"/>
</dbReference>
<dbReference type="HOGENOM" id="CLU_007383_11_3_6"/>
<dbReference type="Gene3D" id="3.40.50.720">
    <property type="entry name" value="NAD(P)-binding Rossmann-like Domain"/>
    <property type="match status" value="1"/>
</dbReference>
<name>W0BER1_9GAMM</name>
<evidence type="ECO:0000259" key="2">
    <source>
        <dbReference type="Pfam" id="PF01370"/>
    </source>
</evidence>
<dbReference type="PANTHER" id="PTHR43574">
    <property type="entry name" value="EPIMERASE-RELATED"/>
    <property type="match status" value="1"/>
</dbReference>
<sequence length="316" mass="36386">MPQESGHSITTNHYKGRSPYESLFFYFWFWLYSKYFGEKINSARIENGWNNASAKKKTTDDSSAIKLIDFETPEIEHYLSQSTHLLVSIPPLTGAGDSVLLKYADLIKRHAFHIEWLGYFSSTSVYGDHQGNWVDETSACKPHSLSGILRLKTEQAWLSYAKANQLPLHIFRLAGIYGPERNILERIHLGKQYSIFKEGQVFSRIHVDDIVSVLLASIQAIHPLSIYNIADDEPEASHVIDAYAAFLLQRSPLPLVPFEKASLSAMELEFYSNNRRVSNLKIKNELNIALQYPSFREGLTQLWKEKENKQRREMRE</sequence>
<dbReference type="KEGG" id="lok:Loa_02811"/>
<dbReference type="PATRIC" id="fig|1268635.3.peg.2883"/>
<accession>W0BER1</accession>
<dbReference type="EMBL" id="CP004006">
    <property type="protein sequence ID" value="AHE68340.1"/>
    <property type="molecule type" value="Genomic_DNA"/>
</dbReference>
<keyword evidence="1" id="KW-0520">NAD</keyword>
<gene>
    <name evidence="3" type="ORF">Loa_02811</name>
</gene>
<dbReference type="Proteomes" id="UP000018838">
    <property type="component" value="Chromosome"/>
</dbReference>
<dbReference type="SUPFAM" id="SSF51735">
    <property type="entry name" value="NAD(P)-binding Rossmann-fold domains"/>
    <property type="match status" value="1"/>
</dbReference>
<proteinExistence type="predicted"/>
<evidence type="ECO:0000256" key="1">
    <source>
        <dbReference type="ARBA" id="ARBA00023027"/>
    </source>
</evidence>
<evidence type="ECO:0000313" key="4">
    <source>
        <dbReference type="Proteomes" id="UP000018838"/>
    </source>
</evidence>
<reference evidence="3 4" key="1">
    <citation type="journal article" date="2013" name="Int. J. Med. Microbiol.">
        <title>Legionella oakridgensis ATCC 33761 genome sequence and phenotypic characterization reveals its replication capacity in amoebae.</title>
        <authorList>
            <person name="Brzuszkiewicz E."/>
            <person name="Schulz T."/>
            <person name="Rydzewski K."/>
            <person name="Daniel R."/>
            <person name="Gillmaier N."/>
            <person name="Dittmann C."/>
            <person name="Holland G."/>
            <person name="Schunder E."/>
            <person name="Lautner M."/>
            <person name="Eisenreich W."/>
            <person name="Luck C."/>
            <person name="Heuner K."/>
        </authorList>
    </citation>
    <scope>NUCLEOTIDE SEQUENCE [LARGE SCALE GENOMIC DNA]</scope>
    <source>
        <strain>OR-10</strain>
        <strain evidence="4">ATCC 33761</strain>
    </source>
</reference>
<keyword evidence="4" id="KW-1185">Reference proteome</keyword>
<feature type="domain" description="NAD-dependent epimerase/dehydratase" evidence="2">
    <location>
        <begin position="113"/>
        <end position="230"/>
    </location>
</feature>
<dbReference type="InterPro" id="IPR036291">
    <property type="entry name" value="NAD(P)-bd_dom_sf"/>
</dbReference>
<dbReference type="CDD" id="cd05266">
    <property type="entry name" value="SDR_a4"/>
    <property type="match status" value="1"/>
</dbReference>
<organism evidence="3 4">
    <name type="scientific">Legionella oakridgensis ATCC 33761 = DSM 21215</name>
    <dbReference type="NCBI Taxonomy" id="1268635"/>
    <lineage>
        <taxon>Bacteria</taxon>
        <taxon>Pseudomonadati</taxon>
        <taxon>Pseudomonadota</taxon>
        <taxon>Gammaproteobacteria</taxon>
        <taxon>Legionellales</taxon>
        <taxon>Legionellaceae</taxon>
        <taxon>Legionella</taxon>
    </lineage>
</organism>
<dbReference type="Pfam" id="PF01370">
    <property type="entry name" value="Epimerase"/>
    <property type="match status" value="1"/>
</dbReference>
<dbReference type="RefSeq" id="WP_238551267.1">
    <property type="nucleotide sequence ID" value="NZ_CP004006.1"/>
</dbReference>
<evidence type="ECO:0000313" key="3">
    <source>
        <dbReference type="EMBL" id="AHE68340.1"/>
    </source>
</evidence>
<dbReference type="STRING" id="1268635.Loa_02811"/>
<dbReference type="AlphaFoldDB" id="W0BER1"/>
<dbReference type="eggNOG" id="COG0451">
    <property type="taxonomic scope" value="Bacteria"/>
</dbReference>